<dbReference type="InterPro" id="IPR014001">
    <property type="entry name" value="Helicase_ATP-bd"/>
</dbReference>
<feature type="domain" description="Helicase ATP-binding" evidence="6">
    <location>
        <begin position="241"/>
        <end position="410"/>
    </location>
</feature>
<dbReference type="InterPro" id="IPR001650">
    <property type="entry name" value="Helicase_C-like"/>
</dbReference>
<evidence type="ECO:0000259" key="6">
    <source>
        <dbReference type="PROSITE" id="PS51192"/>
    </source>
</evidence>
<dbReference type="OrthoDB" id="9802848at2"/>
<sequence>MGLNDLNLQFTYRSDNDKMHRDFYEPCLKQSIKYDRAAGYFSSSILKELARGFEHFLFFGGKIRIVSNVHLSEEDIEAIDKGYKLKSSVIEENLLREIYISKEALEDDTLNVLAWLIAEGQLEIKIAHPNNNSLYHEKFGIFTDKNEISVAFIGSANETLGGVVSNFEKIDVYYGEYDIHRIKRMKEDFENLWANETNGLTVIPFPESVRREILKCKKRRPEPEDEEIIIEPRQYQIDAINALESNNWQGILEMATGTGKTITSLLAAMKYYSKGKRIFLVIFAPFAHLVDQWKTECEQLGFKKITLCYQSQHKWREELESTIQDYNIGLIDQHVVITTYKTATLSPFKDIIVKIGDSGFLIADECHYIGSRSFYNMFFNQFSARIGLSATPNRWWDEQGTAFMKSIFGEVVFEYTLEQAIDDGKLTQYEYNPHIVSLTESELERYKKLTFRIITLFNTPDVEEEKIQKLNRERALILAKAYNKIPHLIGLLEKKGIKNISHTLVYVAQGQVDSMTSLLYELGLRVHRFDSHVPNAKRKQILEAFDRGEIQVLVAIKCLDEGVDVPSTKVAYFLASTSNPREFVQRRGRILRTYNGKILSEIHDFIVLPDGVDDETFSMIAKKELPRFAEFSSSAINGAQSKRIINEVLDYYNLSYLMDKKPWEVYEELKEEYDKDGGIE</sequence>
<feature type="domain" description="Helicase C-terminal" evidence="7">
    <location>
        <begin position="484"/>
        <end position="649"/>
    </location>
</feature>
<dbReference type="Proteomes" id="UP000279909">
    <property type="component" value="Unassembled WGS sequence"/>
</dbReference>
<dbReference type="RefSeq" id="WP_122971649.1">
    <property type="nucleotide sequence ID" value="NZ_RHLQ01000014.1"/>
</dbReference>
<keyword evidence="4" id="KW-0067">ATP-binding</keyword>
<dbReference type="PANTHER" id="PTHR11274">
    <property type="entry name" value="RAD25/XP-B DNA REPAIR HELICASE"/>
    <property type="match status" value="1"/>
</dbReference>
<dbReference type="Pfam" id="PF00271">
    <property type="entry name" value="Helicase_C"/>
    <property type="match status" value="1"/>
</dbReference>
<evidence type="ECO:0000256" key="4">
    <source>
        <dbReference type="ARBA" id="ARBA00022840"/>
    </source>
</evidence>
<dbReference type="Pfam" id="PF04851">
    <property type="entry name" value="ResIII"/>
    <property type="match status" value="1"/>
</dbReference>
<gene>
    <name evidence="8" type="ORF">EC501_07320</name>
</gene>
<keyword evidence="2" id="KW-0378">Hydrolase</keyword>
<accession>A0A3M8HBV1</accession>
<dbReference type="InterPro" id="IPR006935">
    <property type="entry name" value="Helicase/UvrB_N"/>
</dbReference>
<keyword evidence="1" id="KW-0547">Nucleotide-binding</keyword>
<protein>
    <submittedName>
        <fullName evidence="8">DEAD/DEAH box helicase</fullName>
    </submittedName>
</protein>
<dbReference type="GO" id="GO:0016787">
    <property type="term" value="F:hydrolase activity"/>
    <property type="evidence" value="ECO:0007669"/>
    <property type="project" value="UniProtKB-KW"/>
</dbReference>
<dbReference type="GO" id="GO:0004386">
    <property type="term" value="F:helicase activity"/>
    <property type="evidence" value="ECO:0007669"/>
    <property type="project" value="UniProtKB-KW"/>
</dbReference>
<dbReference type="SMART" id="SM00487">
    <property type="entry name" value="DEXDc"/>
    <property type="match status" value="1"/>
</dbReference>
<feature type="domain" description="PLD phosphodiesterase" evidence="5">
    <location>
        <begin position="131"/>
        <end position="157"/>
    </location>
</feature>
<name>A0A3M8HBV1_9BACI</name>
<dbReference type="EMBL" id="RHLQ01000014">
    <property type="protein sequence ID" value="RNC99550.1"/>
    <property type="molecule type" value="Genomic_DNA"/>
</dbReference>
<evidence type="ECO:0000313" key="8">
    <source>
        <dbReference type="EMBL" id="RNC99550.1"/>
    </source>
</evidence>
<dbReference type="PROSITE" id="PS51194">
    <property type="entry name" value="HELICASE_CTER"/>
    <property type="match status" value="1"/>
</dbReference>
<dbReference type="InterPro" id="IPR050615">
    <property type="entry name" value="ATP-dep_DNA_Helicase"/>
</dbReference>
<evidence type="ECO:0000313" key="9">
    <source>
        <dbReference type="Proteomes" id="UP000279909"/>
    </source>
</evidence>
<dbReference type="SUPFAM" id="SSF52540">
    <property type="entry name" value="P-loop containing nucleoside triphosphate hydrolases"/>
    <property type="match status" value="1"/>
</dbReference>
<dbReference type="InterPro" id="IPR001736">
    <property type="entry name" value="PLipase_D/transphosphatidylase"/>
</dbReference>
<reference evidence="8 9" key="1">
    <citation type="journal article" date="2014" name="Int. J. Syst. Evol. Microbiol.">
        <title>Lysinibacillus halotolerans sp. nov., isolated from saline-alkaline soil.</title>
        <authorList>
            <person name="Kong D."/>
            <person name="Wang Y."/>
            <person name="Zhao B."/>
            <person name="Li Y."/>
            <person name="Song J."/>
            <person name="Zhai Y."/>
            <person name="Zhang C."/>
            <person name="Wang H."/>
            <person name="Chen X."/>
            <person name="Zhao B."/>
            <person name="Ruan Z."/>
        </authorList>
    </citation>
    <scope>NUCLEOTIDE SEQUENCE [LARGE SCALE GENOMIC DNA]</scope>
    <source>
        <strain evidence="8 9">MCCC 1A12703</strain>
    </source>
</reference>
<dbReference type="SMART" id="SM00490">
    <property type="entry name" value="HELICc"/>
    <property type="match status" value="1"/>
</dbReference>
<dbReference type="PROSITE" id="PS50035">
    <property type="entry name" value="PLD"/>
    <property type="match status" value="1"/>
</dbReference>
<dbReference type="AlphaFoldDB" id="A0A3M8HBV1"/>
<evidence type="ECO:0000259" key="5">
    <source>
        <dbReference type="PROSITE" id="PS50035"/>
    </source>
</evidence>
<evidence type="ECO:0000256" key="1">
    <source>
        <dbReference type="ARBA" id="ARBA00022741"/>
    </source>
</evidence>
<organism evidence="8 9">
    <name type="scientific">Lysinibacillus halotolerans</name>
    <dbReference type="NCBI Taxonomy" id="1368476"/>
    <lineage>
        <taxon>Bacteria</taxon>
        <taxon>Bacillati</taxon>
        <taxon>Bacillota</taxon>
        <taxon>Bacilli</taxon>
        <taxon>Bacillales</taxon>
        <taxon>Bacillaceae</taxon>
        <taxon>Lysinibacillus</taxon>
    </lineage>
</organism>
<dbReference type="PROSITE" id="PS51192">
    <property type="entry name" value="HELICASE_ATP_BIND_1"/>
    <property type="match status" value="1"/>
</dbReference>
<dbReference type="GO" id="GO:0005524">
    <property type="term" value="F:ATP binding"/>
    <property type="evidence" value="ECO:0007669"/>
    <property type="project" value="UniProtKB-KW"/>
</dbReference>
<evidence type="ECO:0000256" key="2">
    <source>
        <dbReference type="ARBA" id="ARBA00022801"/>
    </source>
</evidence>
<evidence type="ECO:0000256" key="3">
    <source>
        <dbReference type="ARBA" id="ARBA00022806"/>
    </source>
</evidence>
<dbReference type="PANTHER" id="PTHR11274:SF0">
    <property type="entry name" value="GENERAL TRANSCRIPTION AND DNA REPAIR FACTOR IIH HELICASE SUBUNIT XPB"/>
    <property type="match status" value="1"/>
</dbReference>
<dbReference type="Gene3D" id="3.40.50.300">
    <property type="entry name" value="P-loop containing nucleotide triphosphate hydrolases"/>
    <property type="match status" value="2"/>
</dbReference>
<evidence type="ECO:0000259" key="7">
    <source>
        <dbReference type="PROSITE" id="PS51194"/>
    </source>
</evidence>
<dbReference type="Gene3D" id="3.30.870.10">
    <property type="entry name" value="Endonuclease Chain A"/>
    <property type="match status" value="1"/>
</dbReference>
<proteinExistence type="predicted"/>
<comment type="caution">
    <text evidence="8">The sequence shown here is derived from an EMBL/GenBank/DDBJ whole genome shotgun (WGS) entry which is preliminary data.</text>
</comment>
<keyword evidence="9" id="KW-1185">Reference proteome</keyword>
<keyword evidence="3 8" id="KW-0347">Helicase</keyword>
<dbReference type="GO" id="GO:0003677">
    <property type="term" value="F:DNA binding"/>
    <property type="evidence" value="ECO:0007669"/>
    <property type="project" value="InterPro"/>
</dbReference>
<dbReference type="GO" id="GO:0006793">
    <property type="term" value="P:phosphorus metabolic process"/>
    <property type="evidence" value="ECO:0007669"/>
    <property type="project" value="UniProtKB-ARBA"/>
</dbReference>
<dbReference type="InterPro" id="IPR027417">
    <property type="entry name" value="P-loop_NTPase"/>
</dbReference>
<dbReference type="CDD" id="cd09179">
    <property type="entry name" value="PLDc_N_DEXD_a"/>
    <property type="match status" value="1"/>
</dbReference>